<dbReference type="PANTHER" id="PTHR42700:SF1">
    <property type="entry name" value="SULFATE ADENYLYLTRANSFERASE"/>
    <property type="match status" value="1"/>
</dbReference>
<comment type="catalytic activity">
    <reaction evidence="1 6 7">
        <text>adenosine 5'-phosphosulfate + ATP = 3'-phosphoadenylyl sulfate + ADP + H(+)</text>
        <dbReference type="Rhea" id="RHEA:24152"/>
        <dbReference type="ChEBI" id="CHEBI:15378"/>
        <dbReference type="ChEBI" id="CHEBI:30616"/>
        <dbReference type="ChEBI" id="CHEBI:58243"/>
        <dbReference type="ChEBI" id="CHEBI:58339"/>
        <dbReference type="ChEBI" id="CHEBI:456216"/>
        <dbReference type="EC" id="2.7.1.25"/>
    </reaction>
</comment>
<dbReference type="CDD" id="cd02027">
    <property type="entry name" value="APSK"/>
    <property type="match status" value="1"/>
</dbReference>
<dbReference type="GO" id="GO:0070814">
    <property type="term" value="P:hydrogen sulfide biosynthetic process"/>
    <property type="evidence" value="ECO:0007669"/>
    <property type="project" value="UniProtKB-UniRule"/>
</dbReference>
<dbReference type="InterPro" id="IPR027417">
    <property type="entry name" value="P-loop_NTPase"/>
</dbReference>
<feature type="domain" description="APS kinase" evidence="8">
    <location>
        <begin position="13"/>
        <end position="159"/>
    </location>
</feature>
<protein>
    <recommendedName>
        <fullName evidence="2 6">Adenylyl-sulfate kinase</fullName>
        <ecNumber evidence="2 6">2.7.1.25</ecNumber>
    </recommendedName>
    <alternativeName>
        <fullName evidence="6">APS kinase</fullName>
    </alternativeName>
    <alternativeName>
        <fullName evidence="6">ATP adenosine-5'-phosphosulfate 3'-phosphotransferase</fullName>
    </alternativeName>
    <alternativeName>
        <fullName evidence="6">Adenosine-5'-phosphosulfate kinase</fullName>
    </alternativeName>
</protein>
<keyword evidence="6 7" id="KW-0418">Kinase</keyword>
<evidence type="ECO:0000313" key="10">
    <source>
        <dbReference type="Proteomes" id="UP000321820"/>
    </source>
</evidence>
<proteinExistence type="inferred from homology"/>
<feature type="binding site" evidence="6">
    <location>
        <begin position="20"/>
        <end position="27"/>
    </location>
    <ligand>
        <name>ATP</name>
        <dbReference type="ChEBI" id="CHEBI:30616"/>
    </ligand>
</feature>
<keyword evidence="3 6" id="KW-0808">Transferase</keyword>
<keyword evidence="6" id="KW-0597">Phosphoprotein</keyword>
<organism evidence="9 10">
    <name type="scientific">Terriglobus albidus</name>
    <dbReference type="NCBI Taxonomy" id="1592106"/>
    <lineage>
        <taxon>Bacteria</taxon>
        <taxon>Pseudomonadati</taxon>
        <taxon>Acidobacteriota</taxon>
        <taxon>Terriglobia</taxon>
        <taxon>Terriglobales</taxon>
        <taxon>Acidobacteriaceae</taxon>
        <taxon>Terriglobus</taxon>
    </lineage>
</organism>
<dbReference type="PANTHER" id="PTHR42700">
    <property type="entry name" value="SULFATE ADENYLYLTRANSFERASE"/>
    <property type="match status" value="1"/>
</dbReference>
<evidence type="ECO:0000256" key="7">
    <source>
        <dbReference type="RuleBase" id="RU004347"/>
    </source>
</evidence>
<dbReference type="OrthoDB" id="9804504at2"/>
<evidence type="ECO:0000256" key="4">
    <source>
        <dbReference type="ARBA" id="ARBA00022741"/>
    </source>
</evidence>
<evidence type="ECO:0000259" key="8">
    <source>
        <dbReference type="Pfam" id="PF01583"/>
    </source>
</evidence>
<dbReference type="GO" id="GO:0004781">
    <property type="term" value="F:sulfate adenylyltransferase (ATP) activity"/>
    <property type="evidence" value="ECO:0007669"/>
    <property type="project" value="TreeGrafter"/>
</dbReference>
<comment type="function">
    <text evidence="6 7">Catalyzes the synthesis of activated sulfate.</text>
</comment>
<sequence length="182" mass="20122">MSVSPHTLREKGGLVVWLTGLSGAGKTTIAQAVQQSLTSFGIPAVFLDGDEVRKQMHPTLGFSKTDREENVRRIGALAKTRAEEGAVVLVAVIAPYRSTRQEVRAICRAYLEVFVDAPLQTCEERDPKGLYRRVRRGEITQFTGIDAPYEAPVEPEIHCRTASESIEESSQRVLRAIAESLR</sequence>
<dbReference type="InterPro" id="IPR050512">
    <property type="entry name" value="Sulf_AdTrans/APS_kinase"/>
</dbReference>
<comment type="caution">
    <text evidence="6">Lacks conserved residue(s) required for the propagation of feature annotation.</text>
</comment>
<dbReference type="UniPathway" id="UPA00140">
    <property type="reaction ID" value="UER00205"/>
</dbReference>
<dbReference type="Gene3D" id="3.40.50.300">
    <property type="entry name" value="P-loop containing nucleotide triphosphate hydrolases"/>
    <property type="match status" value="1"/>
</dbReference>
<keyword evidence="5 6" id="KW-0067">ATP-binding</keyword>
<dbReference type="Pfam" id="PF01583">
    <property type="entry name" value="APS_kinase"/>
    <property type="match status" value="1"/>
</dbReference>
<dbReference type="GO" id="GO:0005737">
    <property type="term" value="C:cytoplasm"/>
    <property type="evidence" value="ECO:0007669"/>
    <property type="project" value="TreeGrafter"/>
</dbReference>
<evidence type="ECO:0000256" key="5">
    <source>
        <dbReference type="ARBA" id="ARBA00022840"/>
    </source>
</evidence>
<dbReference type="EC" id="2.7.1.25" evidence="2 6"/>
<evidence type="ECO:0000256" key="1">
    <source>
        <dbReference type="ARBA" id="ARBA00001823"/>
    </source>
</evidence>
<name>A0A5B9EME2_9BACT</name>
<dbReference type="AlphaFoldDB" id="A0A5B9EME2"/>
<dbReference type="KEGG" id="talb:FTW19_20065"/>
<gene>
    <name evidence="6 9" type="primary">cysC</name>
    <name evidence="9" type="ORF">FTW19_20065</name>
</gene>
<dbReference type="EMBL" id="CP042806">
    <property type="protein sequence ID" value="QEE31471.1"/>
    <property type="molecule type" value="Genomic_DNA"/>
</dbReference>
<dbReference type="SUPFAM" id="SSF52540">
    <property type="entry name" value="P-loop containing nucleoside triphosphate hydrolases"/>
    <property type="match status" value="1"/>
</dbReference>
<dbReference type="InterPro" id="IPR002891">
    <property type="entry name" value="APS"/>
</dbReference>
<dbReference type="GO" id="GO:0010134">
    <property type="term" value="P:sulfate assimilation via adenylyl sulfate reduction"/>
    <property type="evidence" value="ECO:0007669"/>
    <property type="project" value="TreeGrafter"/>
</dbReference>
<dbReference type="GO" id="GO:0005524">
    <property type="term" value="F:ATP binding"/>
    <property type="evidence" value="ECO:0007669"/>
    <property type="project" value="UniProtKB-UniRule"/>
</dbReference>
<reference evidence="9 10" key="1">
    <citation type="submission" date="2019-08" db="EMBL/GenBank/DDBJ databases">
        <title>Complete genome sequence of Terriglobus albidus strain ORNL.</title>
        <authorList>
            <person name="Podar M."/>
        </authorList>
    </citation>
    <scope>NUCLEOTIDE SEQUENCE [LARGE SCALE GENOMIC DNA]</scope>
    <source>
        <strain evidence="9 10">ORNL</strain>
    </source>
</reference>
<comment type="similarity">
    <text evidence="6 7">Belongs to the APS kinase family.</text>
</comment>
<dbReference type="HAMAP" id="MF_00065">
    <property type="entry name" value="Adenylyl_sulf_kinase"/>
    <property type="match status" value="1"/>
</dbReference>
<comment type="pathway">
    <text evidence="6 7">Sulfur metabolism; hydrogen sulfide biosynthesis; sulfite from sulfate: step 2/3.</text>
</comment>
<evidence type="ECO:0000256" key="2">
    <source>
        <dbReference type="ARBA" id="ARBA00012121"/>
    </source>
</evidence>
<dbReference type="NCBIfam" id="TIGR00455">
    <property type="entry name" value="apsK"/>
    <property type="match status" value="1"/>
</dbReference>
<evidence type="ECO:0000313" key="9">
    <source>
        <dbReference type="EMBL" id="QEE31471.1"/>
    </source>
</evidence>
<dbReference type="GO" id="GO:0004020">
    <property type="term" value="F:adenylylsulfate kinase activity"/>
    <property type="evidence" value="ECO:0007669"/>
    <property type="project" value="UniProtKB-UniRule"/>
</dbReference>
<keyword evidence="4 6" id="KW-0547">Nucleotide-binding</keyword>
<accession>A0A5B9EME2</accession>
<dbReference type="GO" id="GO:0019379">
    <property type="term" value="P:sulfate assimilation, phosphoadenylyl sulfate reduction by phosphoadenylyl-sulfate reductase (thioredoxin)"/>
    <property type="evidence" value="ECO:0007669"/>
    <property type="project" value="TreeGrafter"/>
</dbReference>
<evidence type="ECO:0000256" key="3">
    <source>
        <dbReference type="ARBA" id="ARBA00022679"/>
    </source>
</evidence>
<dbReference type="Proteomes" id="UP000321820">
    <property type="component" value="Chromosome"/>
</dbReference>
<dbReference type="NCBIfam" id="NF003013">
    <property type="entry name" value="PRK03846.1"/>
    <property type="match status" value="1"/>
</dbReference>
<evidence type="ECO:0000256" key="6">
    <source>
        <dbReference type="HAMAP-Rule" id="MF_00065"/>
    </source>
</evidence>
<keyword evidence="10" id="KW-1185">Reference proteome</keyword>
<dbReference type="InterPro" id="IPR059117">
    <property type="entry name" value="APS_kinase_dom"/>
</dbReference>